<protein>
    <submittedName>
        <fullName evidence="1">Uncharacterized protein</fullName>
    </submittedName>
</protein>
<evidence type="ECO:0000313" key="1">
    <source>
        <dbReference type="EMBL" id="JAD88362.1"/>
    </source>
</evidence>
<reference evidence="1" key="2">
    <citation type="journal article" date="2015" name="Data Brief">
        <title>Shoot transcriptome of the giant reed, Arundo donax.</title>
        <authorList>
            <person name="Barrero R.A."/>
            <person name="Guerrero F.D."/>
            <person name="Moolhuijzen P."/>
            <person name="Goolsby J.A."/>
            <person name="Tidwell J."/>
            <person name="Bellgard S.E."/>
            <person name="Bellgard M.I."/>
        </authorList>
    </citation>
    <scope>NUCLEOTIDE SEQUENCE</scope>
    <source>
        <tissue evidence="1">Shoot tissue taken approximately 20 cm above the soil surface</tissue>
    </source>
</reference>
<reference evidence="1" key="1">
    <citation type="submission" date="2014-09" db="EMBL/GenBank/DDBJ databases">
        <authorList>
            <person name="Magalhaes I.L.F."/>
            <person name="Oliveira U."/>
            <person name="Santos F.R."/>
            <person name="Vidigal T.H.D.A."/>
            <person name="Brescovit A.D."/>
            <person name="Santos A.J."/>
        </authorList>
    </citation>
    <scope>NUCLEOTIDE SEQUENCE</scope>
    <source>
        <tissue evidence="1">Shoot tissue taken approximately 20 cm above the soil surface</tissue>
    </source>
</reference>
<proteinExistence type="predicted"/>
<organism evidence="1">
    <name type="scientific">Arundo donax</name>
    <name type="common">Giant reed</name>
    <name type="synonym">Donax arundinaceus</name>
    <dbReference type="NCBI Taxonomy" id="35708"/>
    <lineage>
        <taxon>Eukaryota</taxon>
        <taxon>Viridiplantae</taxon>
        <taxon>Streptophyta</taxon>
        <taxon>Embryophyta</taxon>
        <taxon>Tracheophyta</taxon>
        <taxon>Spermatophyta</taxon>
        <taxon>Magnoliopsida</taxon>
        <taxon>Liliopsida</taxon>
        <taxon>Poales</taxon>
        <taxon>Poaceae</taxon>
        <taxon>PACMAD clade</taxon>
        <taxon>Arundinoideae</taxon>
        <taxon>Arundineae</taxon>
        <taxon>Arundo</taxon>
    </lineage>
</organism>
<dbReference type="AlphaFoldDB" id="A0A0A9DX63"/>
<sequence>MTIYLVQQKRLRDAENWQLVALLVRARSLANCRRGANPPLTPKERDAMATSPKRYLQVLKIQVENYHEKPSSKIPRITKIFQQPNSSSYIFKVLA</sequence>
<name>A0A0A9DX63_ARUDO</name>
<dbReference type="EMBL" id="GBRH01209533">
    <property type="protein sequence ID" value="JAD88362.1"/>
    <property type="molecule type" value="Transcribed_RNA"/>
</dbReference>
<accession>A0A0A9DX63</accession>